<evidence type="ECO:0000313" key="1">
    <source>
        <dbReference type="EMBL" id="MFF0546735.1"/>
    </source>
</evidence>
<proteinExistence type="predicted"/>
<accession>A0ABW6PX66</accession>
<dbReference type="RefSeq" id="WP_280303831.1">
    <property type="nucleotide sequence ID" value="NZ_JBIAMX010000025.1"/>
</dbReference>
<sequence length="475" mass="51709">MWEIDRLNRDELQKVFGAERRWLRAPGFPAGEADATGVTRWPADQVWEWLATQNPQAAATVPLRYWPRGEAILSRTQAIEGGVIQDWTVHGIILRLLWPTAPAYESGWAGGEAAKVTPPVPRVVKVRHDFGLRGPSLWVLDQRGEHLDADGPVWPELALVLGGRAPYWPYGLRDAAAMSRWRPGDEPVEIASSLVTPDPTPLLQLAATLPADTTAHAVLTHLAADARYRAGRDVAQTIKIITTELDMAHWTELAATSPAVTEPADLDEVVLRDGWLNIAARTDTLARNAMRAVLASGHNDGFPYTAAERIDPSQGLGAEWAARLQPCTVSAGFEILFGHLTHSDDTVTDYLTDPATDAPAVRLSSGQIVAAVPHRLPTTSALAALTLDKPIWIRLADGTIHLAPRRDAPGINWGYPGSGTNSLARLTASLLDDVTAPATTRYDSDSPGLLELLTTDWPHGTTFARDQLETARHRR</sequence>
<name>A0ABW6PX66_9NOCA</name>
<reference evidence="1 2" key="1">
    <citation type="submission" date="2024-10" db="EMBL/GenBank/DDBJ databases">
        <title>The Natural Products Discovery Center: Release of the First 8490 Sequenced Strains for Exploring Actinobacteria Biosynthetic Diversity.</title>
        <authorList>
            <person name="Kalkreuter E."/>
            <person name="Kautsar S.A."/>
            <person name="Yang D."/>
            <person name="Bader C.D."/>
            <person name="Teijaro C.N."/>
            <person name="Fluegel L."/>
            <person name="Davis C.M."/>
            <person name="Simpson J.R."/>
            <person name="Lauterbach L."/>
            <person name="Steele A.D."/>
            <person name="Gui C."/>
            <person name="Meng S."/>
            <person name="Li G."/>
            <person name="Viehrig K."/>
            <person name="Ye F."/>
            <person name="Su P."/>
            <person name="Kiefer A.F."/>
            <person name="Nichols A."/>
            <person name="Cepeda A.J."/>
            <person name="Yan W."/>
            <person name="Fan B."/>
            <person name="Jiang Y."/>
            <person name="Adhikari A."/>
            <person name="Zheng C.-J."/>
            <person name="Schuster L."/>
            <person name="Cowan T.M."/>
            <person name="Smanski M.J."/>
            <person name="Chevrette M.G."/>
            <person name="De Carvalho L.P.S."/>
            <person name="Shen B."/>
        </authorList>
    </citation>
    <scope>NUCLEOTIDE SEQUENCE [LARGE SCALE GENOMIC DNA]</scope>
    <source>
        <strain evidence="1 2">NPDC004045</strain>
    </source>
</reference>
<keyword evidence="2" id="KW-1185">Reference proteome</keyword>
<dbReference type="EMBL" id="JBIAMX010000025">
    <property type="protein sequence ID" value="MFF0546735.1"/>
    <property type="molecule type" value="Genomic_DNA"/>
</dbReference>
<dbReference type="Proteomes" id="UP001601444">
    <property type="component" value="Unassembled WGS sequence"/>
</dbReference>
<protein>
    <submittedName>
        <fullName evidence="1">Uncharacterized protein</fullName>
    </submittedName>
</protein>
<comment type="caution">
    <text evidence="1">The sequence shown here is derived from an EMBL/GenBank/DDBJ whole genome shotgun (WGS) entry which is preliminary data.</text>
</comment>
<evidence type="ECO:0000313" key="2">
    <source>
        <dbReference type="Proteomes" id="UP001601444"/>
    </source>
</evidence>
<organism evidence="1 2">
    <name type="scientific">Nocardia thailandica</name>
    <dbReference type="NCBI Taxonomy" id="257275"/>
    <lineage>
        <taxon>Bacteria</taxon>
        <taxon>Bacillati</taxon>
        <taxon>Actinomycetota</taxon>
        <taxon>Actinomycetes</taxon>
        <taxon>Mycobacteriales</taxon>
        <taxon>Nocardiaceae</taxon>
        <taxon>Nocardia</taxon>
    </lineage>
</organism>
<gene>
    <name evidence="1" type="ORF">ACFYTF_28255</name>
</gene>